<evidence type="ECO:0000313" key="1">
    <source>
        <dbReference type="EMBL" id="CAB9511447.1"/>
    </source>
</evidence>
<comment type="caution">
    <text evidence="1">The sequence shown here is derived from an EMBL/GenBank/DDBJ whole genome shotgun (WGS) entry which is preliminary data.</text>
</comment>
<proteinExistence type="predicted"/>
<name>A0A9N8DZ46_9STRA</name>
<organism evidence="1 2">
    <name type="scientific">Seminavis robusta</name>
    <dbReference type="NCBI Taxonomy" id="568900"/>
    <lineage>
        <taxon>Eukaryota</taxon>
        <taxon>Sar</taxon>
        <taxon>Stramenopiles</taxon>
        <taxon>Ochrophyta</taxon>
        <taxon>Bacillariophyta</taxon>
        <taxon>Bacillariophyceae</taxon>
        <taxon>Bacillariophycidae</taxon>
        <taxon>Naviculales</taxon>
        <taxon>Naviculaceae</taxon>
        <taxon>Seminavis</taxon>
    </lineage>
</organism>
<dbReference type="EMBL" id="CAICTM010000484">
    <property type="protein sequence ID" value="CAB9511447.1"/>
    <property type="molecule type" value="Genomic_DNA"/>
</dbReference>
<accession>A0A9N8DZ46</accession>
<dbReference type="Proteomes" id="UP001153069">
    <property type="component" value="Unassembled WGS sequence"/>
</dbReference>
<sequence>MTYAYNIPVPVQWQDIVEKKRSSSLVSQKQDLCRQLFCRLVDPNHETDLGHAIGKALQGKFVITVGPDGDTGKQRLDEPSVLLDEHSAREQPNCNNLYDNDGEFRDLIQLLQNLVRKWWPVYWHGDTGQHSGTQRLRWRKRRRRSPCCGGLAMCPAWPSNNSLGEDEAALGIFNEYM</sequence>
<evidence type="ECO:0000313" key="2">
    <source>
        <dbReference type="Proteomes" id="UP001153069"/>
    </source>
</evidence>
<dbReference type="AlphaFoldDB" id="A0A9N8DZ46"/>
<keyword evidence="2" id="KW-1185">Reference proteome</keyword>
<protein>
    <submittedName>
        <fullName evidence="1">Uncharacterized protein</fullName>
    </submittedName>
</protein>
<reference evidence="1" key="1">
    <citation type="submission" date="2020-06" db="EMBL/GenBank/DDBJ databases">
        <authorList>
            <consortium name="Plant Systems Biology data submission"/>
        </authorList>
    </citation>
    <scope>NUCLEOTIDE SEQUENCE</scope>
    <source>
        <strain evidence="1">D6</strain>
    </source>
</reference>
<gene>
    <name evidence="1" type="ORF">SEMRO_485_G152460.1</name>
</gene>